<name>A0A401TSZ0_CHIPU</name>
<proteinExistence type="predicted"/>
<gene>
    <name evidence="1" type="ORF">chiPu_0029843</name>
</gene>
<dbReference type="Proteomes" id="UP000287033">
    <property type="component" value="Unassembled WGS sequence"/>
</dbReference>
<keyword evidence="2" id="KW-1185">Reference proteome</keyword>
<comment type="caution">
    <text evidence="1">The sequence shown here is derived from an EMBL/GenBank/DDBJ whole genome shotgun (WGS) entry which is preliminary data.</text>
</comment>
<dbReference type="EMBL" id="BEZZ01167371">
    <property type="protein sequence ID" value="GCC45750.1"/>
    <property type="molecule type" value="Genomic_DNA"/>
</dbReference>
<accession>A0A401TSZ0</accession>
<sequence length="138" mass="15264">MCAMPDELTSAPAFDTFAIRDLSVCSYYEPTNAAAISLYLCFPPPNHTTNNHDSRDTTVPRSEAGPVGGLVLWEEGEVLYDNVRHEVVPVLVNISGIRVPEYCTAQVRSLYTMMGTEVIERAIDAMGATHYRTDIHNT</sequence>
<dbReference type="AlphaFoldDB" id="A0A401TSZ0"/>
<evidence type="ECO:0000313" key="2">
    <source>
        <dbReference type="Proteomes" id="UP000287033"/>
    </source>
</evidence>
<evidence type="ECO:0000313" key="1">
    <source>
        <dbReference type="EMBL" id="GCC45750.1"/>
    </source>
</evidence>
<reference evidence="1 2" key="1">
    <citation type="journal article" date="2018" name="Nat. Ecol. Evol.">
        <title>Shark genomes provide insights into elasmobranch evolution and the origin of vertebrates.</title>
        <authorList>
            <person name="Hara Y"/>
            <person name="Yamaguchi K"/>
            <person name="Onimaru K"/>
            <person name="Kadota M"/>
            <person name="Koyanagi M"/>
            <person name="Keeley SD"/>
            <person name="Tatsumi K"/>
            <person name="Tanaka K"/>
            <person name="Motone F"/>
            <person name="Kageyama Y"/>
            <person name="Nozu R"/>
            <person name="Adachi N"/>
            <person name="Nishimura O"/>
            <person name="Nakagawa R"/>
            <person name="Tanegashima C"/>
            <person name="Kiyatake I"/>
            <person name="Matsumoto R"/>
            <person name="Murakumo K"/>
            <person name="Nishida K"/>
            <person name="Terakita A"/>
            <person name="Kuratani S"/>
            <person name="Sato K"/>
            <person name="Hyodo S Kuraku.S."/>
        </authorList>
    </citation>
    <scope>NUCLEOTIDE SEQUENCE [LARGE SCALE GENOMIC DNA]</scope>
</reference>
<protein>
    <submittedName>
        <fullName evidence="1">Uncharacterized protein</fullName>
    </submittedName>
</protein>
<organism evidence="1 2">
    <name type="scientific">Chiloscyllium punctatum</name>
    <name type="common">Brownbanded bambooshark</name>
    <name type="synonym">Hemiscyllium punctatum</name>
    <dbReference type="NCBI Taxonomy" id="137246"/>
    <lineage>
        <taxon>Eukaryota</taxon>
        <taxon>Metazoa</taxon>
        <taxon>Chordata</taxon>
        <taxon>Craniata</taxon>
        <taxon>Vertebrata</taxon>
        <taxon>Chondrichthyes</taxon>
        <taxon>Elasmobranchii</taxon>
        <taxon>Galeomorphii</taxon>
        <taxon>Galeoidea</taxon>
        <taxon>Orectolobiformes</taxon>
        <taxon>Hemiscylliidae</taxon>
        <taxon>Chiloscyllium</taxon>
    </lineage>
</organism>